<reference evidence="17" key="1">
    <citation type="journal article" date="2014" name="Int. J. Syst. Evol. Microbiol.">
        <title>Complete genome sequence of Corynebacterium casei LMG S-19264T (=DSM 44701T), isolated from a smear-ripened cheese.</title>
        <authorList>
            <consortium name="US DOE Joint Genome Institute (JGI-PGF)"/>
            <person name="Walter F."/>
            <person name="Albersmeier A."/>
            <person name="Kalinowski J."/>
            <person name="Ruckert C."/>
        </authorList>
    </citation>
    <scope>NUCLEOTIDE SEQUENCE</scope>
    <source>
        <strain evidence="17">KCTC 12343</strain>
    </source>
</reference>
<dbReference type="GO" id="GO:0005886">
    <property type="term" value="C:plasma membrane"/>
    <property type="evidence" value="ECO:0007669"/>
    <property type="project" value="UniProtKB-SubCell"/>
</dbReference>
<accession>A0AA88C659</accession>
<evidence type="ECO:0000256" key="10">
    <source>
        <dbReference type="ARBA" id="ARBA00022777"/>
    </source>
</evidence>
<dbReference type="PANTHER" id="PTHR44936">
    <property type="entry name" value="SENSOR PROTEIN CREC"/>
    <property type="match status" value="1"/>
</dbReference>
<comment type="caution">
    <text evidence="17">The sequence shown here is derived from an EMBL/GenBank/DDBJ whole genome shotgun (WGS) entry which is preliminary data.</text>
</comment>
<evidence type="ECO:0000256" key="3">
    <source>
        <dbReference type="ARBA" id="ARBA00012438"/>
    </source>
</evidence>
<dbReference type="SMART" id="SM00304">
    <property type="entry name" value="HAMP"/>
    <property type="match status" value="1"/>
</dbReference>
<keyword evidence="4" id="KW-1003">Cell membrane</keyword>
<keyword evidence="12" id="KW-1133">Transmembrane helix</keyword>
<sequence length="471" mass="50532">MLRRLLPQTMAGQLVGLLFCGLLAAHLIALLATASSGGNGTLHRMSRRYVMENVTSAYRLALVQRDAASGNAMLAALDTATSRHRIGPRSAVADSLLDEEERSLQAALQRELRLPADAVHVSLAPGTRADQDPGLAIALRLPAGWFNSAQRPLANTQWWWKPLRFSIPVSTLPVLVIGIVFVRRIVRPIKALSQGAERVSRGEYEPLALSGPREAREVTASFNLMQERLTRYLEDHKRMLASISHDLRSMVTSLRLRAELVDDDEVRAGMQRTLRDMAAMIEETLRFSRDDAYDEPTIGIDVGAMAGEIAADQAAQGRDVALVGAAASDAASASTASASASAASDAASATGLPALPCRCRPLAIRRALTNLVDNAVRYGRRARIGVSRTQIDGGRDAIRITIDDDGPGIPAARLDDVFKPFYRLDTARHPELGGVGLGLAIARSCIDAHGGNVTLSNRPTGGLRATILLPA</sequence>
<evidence type="ECO:0000256" key="5">
    <source>
        <dbReference type="ARBA" id="ARBA00022519"/>
    </source>
</evidence>
<evidence type="ECO:0000313" key="18">
    <source>
        <dbReference type="Proteomes" id="UP000628442"/>
    </source>
</evidence>
<comment type="subcellular location">
    <subcellularLocation>
        <location evidence="2">Cell inner membrane</location>
        <topology evidence="2">Multi-pass membrane protein</topology>
    </subcellularLocation>
</comment>
<evidence type="ECO:0000256" key="2">
    <source>
        <dbReference type="ARBA" id="ARBA00004429"/>
    </source>
</evidence>
<dbReference type="CDD" id="cd00082">
    <property type="entry name" value="HisKA"/>
    <property type="match status" value="1"/>
</dbReference>
<keyword evidence="8" id="KW-0812">Transmembrane</keyword>
<dbReference type="InterPro" id="IPR003594">
    <property type="entry name" value="HATPase_dom"/>
</dbReference>
<dbReference type="SMART" id="SM00387">
    <property type="entry name" value="HATPase_c"/>
    <property type="match status" value="1"/>
</dbReference>
<dbReference type="SUPFAM" id="SSF47384">
    <property type="entry name" value="Homodimeric domain of signal transducing histidine kinase"/>
    <property type="match status" value="1"/>
</dbReference>
<organism evidence="17 18">
    <name type="scientific">Pseudoduganella albidiflava</name>
    <dbReference type="NCBI Taxonomy" id="321983"/>
    <lineage>
        <taxon>Bacteria</taxon>
        <taxon>Pseudomonadati</taxon>
        <taxon>Pseudomonadota</taxon>
        <taxon>Betaproteobacteria</taxon>
        <taxon>Burkholderiales</taxon>
        <taxon>Oxalobacteraceae</taxon>
        <taxon>Telluria group</taxon>
        <taxon>Pseudoduganella</taxon>
    </lineage>
</organism>
<dbReference type="InterPro" id="IPR003660">
    <property type="entry name" value="HAMP_dom"/>
</dbReference>
<keyword evidence="7" id="KW-0808">Transferase</keyword>
<evidence type="ECO:0000256" key="14">
    <source>
        <dbReference type="ARBA" id="ARBA00023136"/>
    </source>
</evidence>
<dbReference type="Proteomes" id="UP000628442">
    <property type="component" value="Unassembled WGS sequence"/>
</dbReference>
<dbReference type="Gene3D" id="1.10.287.130">
    <property type="match status" value="1"/>
</dbReference>
<dbReference type="InterPro" id="IPR036890">
    <property type="entry name" value="HATPase_C_sf"/>
</dbReference>
<keyword evidence="9" id="KW-0547">Nucleotide-binding</keyword>
<comment type="catalytic activity">
    <reaction evidence="1">
        <text>ATP + protein L-histidine = ADP + protein N-phospho-L-histidine.</text>
        <dbReference type="EC" id="2.7.13.3"/>
    </reaction>
</comment>
<evidence type="ECO:0000259" key="15">
    <source>
        <dbReference type="PROSITE" id="PS50109"/>
    </source>
</evidence>
<keyword evidence="10 17" id="KW-0418">Kinase</keyword>
<gene>
    <name evidence="17" type="ORF">GCM10007387_27820</name>
</gene>
<protein>
    <recommendedName>
        <fullName evidence="3">histidine kinase</fullName>
        <ecNumber evidence="3">2.7.13.3</ecNumber>
    </recommendedName>
</protein>
<reference evidence="17" key="2">
    <citation type="submission" date="2022-12" db="EMBL/GenBank/DDBJ databases">
        <authorList>
            <person name="Sun Q."/>
            <person name="Kim S."/>
        </authorList>
    </citation>
    <scope>NUCLEOTIDE SEQUENCE</scope>
    <source>
        <strain evidence="17">KCTC 12343</strain>
    </source>
</reference>
<keyword evidence="11" id="KW-0067">ATP-binding</keyword>
<name>A0AA88C659_9BURK</name>
<proteinExistence type="predicted"/>
<dbReference type="Pfam" id="PF00672">
    <property type="entry name" value="HAMP"/>
    <property type="match status" value="1"/>
</dbReference>
<dbReference type="Gene3D" id="3.30.565.10">
    <property type="entry name" value="Histidine kinase-like ATPase, C-terminal domain"/>
    <property type="match status" value="1"/>
</dbReference>
<dbReference type="EMBL" id="BMWV01000006">
    <property type="protein sequence ID" value="GGY44343.1"/>
    <property type="molecule type" value="Genomic_DNA"/>
</dbReference>
<keyword evidence="14" id="KW-0472">Membrane</keyword>
<evidence type="ECO:0000259" key="16">
    <source>
        <dbReference type="PROSITE" id="PS50885"/>
    </source>
</evidence>
<evidence type="ECO:0000256" key="12">
    <source>
        <dbReference type="ARBA" id="ARBA00022989"/>
    </source>
</evidence>
<dbReference type="InterPro" id="IPR036097">
    <property type="entry name" value="HisK_dim/P_sf"/>
</dbReference>
<dbReference type="InterPro" id="IPR005467">
    <property type="entry name" value="His_kinase_dom"/>
</dbReference>
<keyword evidence="6" id="KW-0597">Phosphoprotein</keyword>
<feature type="domain" description="HAMP" evidence="16">
    <location>
        <begin position="183"/>
        <end position="234"/>
    </location>
</feature>
<evidence type="ECO:0000256" key="6">
    <source>
        <dbReference type="ARBA" id="ARBA00022553"/>
    </source>
</evidence>
<dbReference type="PROSITE" id="PS50885">
    <property type="entry name" value="HAMP"/>
    <property type="match status" value="1"/>
</dbReference>
<evidence type="ECO:0000256" key="9">
    <source>
        <dbReference type="ARBA" id="ARBA00022741"/>
    </source>
</evidence>
<dbReference type="InterPro" id="IPR004358">
    <property type="entry name" value="Sig_transdc_His_kin-like_C"/>
</dbReference>
<dbReference type="PROSITE" id="PS50109">
    <property type="entry name" value="HIS_KIN"/>
    <property type="match status" value="1"/>
</dbReference>
<evidence type="ECO:0000256" key="8">
    <source>
        <dbReference type="ARBA" id="ARBA00022692"/>
    </source>
</evidence>
<feature type="domain" description="Histidine kinase" evidence="15">
    <location>
        <begin position="242"/>
        <end position="471"/>
    </location>
</feature>
<dbReference type="SUPFAM" id="SSF55874">
    <property type="entry name" value="ATPase domain of HSP90 chaperone/DNA topoisomerase II/histidine kinase"/>
    <property type="match status" value="1"/>
</dbReference>
<dbReference type="PRINTS" id="PR00344">
    <property type="entry name" value="BCTRLSENSOR"/>
</dbReference>
<keyword evidence="13" id="KW-0902">Two-component regulatory system</keyword>
<dbReference type="PANTHER" id="PTHR44936:SF5">
    <property type="entry name" value="SENSOR HISTIDINE KINASE ENVZ"/>
    <property type="match status" value="1"/>
</dbReference>
<dbReference type="GO" id="GO:0000155">
    <property type="term" value="F:phosphorelay sensor kinase activity"/>
    <property type="evidence" value="ECO:0007669"/>
    <property type="project" value="InterPro"/>
</dbReference>
<dbReference type="Pfam" id="PF02518">
    <property type="entry name" value="HATPase_c"/>
    <property type="match status" value="1"/>
</dbReference>
<dbReference type="InterPro" id="IPR003661">
    <property type="entry name" value="HisK_dim/P_dom"/>
</dbReference>
<dbReference type="GO" id="GO:0005524">
    <property type="term" value="F:ATP binding"/>
    <property type="evidence" value="ECO:0007669"/>
    <property type="project" value="UniProtKB-KW"/>
</dbReference>
<dbReference type="CDD" id="cd06225">
    <property type="entry name" value="HAMP"/>
    <property type="match status" value="1"/>
</dbReference>
<evidence type="ECO:0000256" key="4">
    <source>
        <dbReference type="ARBA" id="ARBA00022475"/>
    </source>
</evidence>
<keyword evidence="5" id="KW-0997">Cell inner membrane</keyword>
<evidence type="ECO:0000256" key="11">
    <source>
        <dbReference type="ARBA" id="ARBA00022840"/>
    </source>
</evidence>
<evidence type="ECO:0000313" key="17">
    <source>
        <dbReference type="EMBL" id="GGY44343.1"/>
    </source>
</evidence>
<dbReference type="EC" id="2.7.13.3" evidence="3"/>
<dbReference type="InterPro" id="IPR050980">
    <property type="entry name" value="2C_sensor_his_kinase"/>
</dbReference>
<dbReference type="RefSeq" id="WP_229420966.1">
    <property type="nucleotide sequence ID" value="NZ_BMWV01000006.1"/>
</dbReference>
<evidence type="ECO:0000256" key="1">
    <source>
        <dbReference type="ARBA" id="ARBA00000085"/>
    </source>
</evidence>
<dbReference type="SMART" id="SM00388">
    <property type="entry name" value="HisKA"/>
    <property type="match status" value="1"/>
</dbReference>
<evidence type="ECO:0000256" key="7">
    <source>
        <dbReference type="ARBA" id="ARBA00022679"/>
    </source>
</evidence>
<dbReference type="AlphaFoldDB" id="A0AA88C659"/>
<evidence type="ECO:0000256" key="13">
    <source>
        <dbReference type="ARBA" id="ARBA00023012"/>
    </source>
</evidence>